<evidence type="ECO:0008006" key="3">
    <source>
        <dbReference type="Google" id="ProtNLM"/>
    </source>
</evidence>
<sequence>MDAARSPRDGLPRMVVRLLAEHGHLDLLRREADDGDYECAETLARLLRARGEPPATVLTLLRPFVGTDWAARVVDDYAGYLAESGDVDAAMVMLRPYADEGHPEAVERLGTLLIQQGRADDVLAMLRQGLDDYMYPIDVPVELTRGLGRDDEVIELLRSRIDAGRLGLESLLASVLERDGRLEEAIAALSDGLREGPYNVADAQHLADLLARHDPAALAQFAAGDDRSGRRYGAHRLARWYEEQGRIDSAVAVLAPRVARVCRIHEQHGLPHYAAAAELGRVVRQDEPCLLADLLARHGRVDEAVTVLRTAAVAEPALLRPLCVLLIEHDRLDEAQAAVAEVVAEVWPDPVRLRLEWIEALVECGRYEQAIAELRADPEAGSGYARERLAALLTDHGPPDEAIAMLSPTAEGWSRMLFAKALIRAGRAEEAIAATRARPATEQV</sequence>
<organism evidence="1 2">
    <name type="scientific">Dactylosporangium fulvum</name>
    <dbReference type="NCBI Taxonomy" id="53359"/>
    <lineage>
        <taxon>Bacteria</taxon>
        <taxon>Bacillati</taxon>
        <taxon>Actinomycetota</taxon>
        <taxon>Actinomycetes</taxon>
        <taxon>Micromonosporales</taxon>
        <taxon>Micromonosporaceae</taxon>
        <taxon>Dactylosporangium</taxon>
    </lineage>
</organism>
<accession>A0ABY5WBM6</accession>
<dbReference type="EMBL" id="CP073720">
    <property type="protein sequence ID" value="UWP86629.1"/>
    <property type="molecule type" value="Genomic_DNA"/>
</dbReference>
<evidence type="ECO:0000313" key="1">
    <source>
        <dbReference type="EMBL" id="UWP86629.1"/>
    </source>
</evidence>
<proteinExistence type="predicted"/>
<reference evidence="1" key="2">
    <citation type="submission" date="2022-09" db="EMBL/GenBank/DDBJ databases">
        <title>Biosynthetic gene clusters of Dactylosporangioum fulvum.</title>
        <authorList>
            <person name="Caradec T."/>
        </authorList>
    </citation>
    <scope>NUCLEOTIDE SEQUENCE</scope>
    <source>
        <strain evidence="1">NRRL B-16292</strain>
    </source>
</reference>
<dbReference type="Proteomes" id="UP001059617">
    <property type="component" value="Chromosome"/>
</dbReference>
<dbReference type="RefSeq" id="WP_259865989.1">
    <property type="nucleotide sequence ID" value="NZ_BAAAST010000003.1"/>
</dbReference>
<dbReference type="Gene3D" id="1.25.40.10">
    <property type="entry name" value="Tetratricopeptide repeat domain"/>
    <property type="match status" value="2"/>
</dbReference>
<dbReference type="SUPFAM" id="SSF48452">
    <property type="entry name" value="TPR-like"/>
    <property type="match status" value="1"/>
</dbReference>
<gene>
    <name evidence="1" type="ORF">Dfulv_21265</name>
</gene>
<dbReference type="InterPro" id="IPR011990">
    <property type="entry name" value="TPR-like_helical_dom_sf"/>
</dbReference>
<name>A0ABY5WBM6_9ACTN</name>
<reference evidence="1" key="1">
    <citation type="submission" date="2021-04" db="EMBL/GenBank/DDBJ databases">
        <authorList>
            <person name="Hartkoorn R.C."/>
            <person name="Beaudoing E."/>
            <person name="Hot D."/>
        </authorList>
    </citation>
    <scope>NUCLEOTIDE SEQUENCE</scope>
    <source>
        <strain evidence="1">NRRL B-16292</strain>
    </source>
</reference>
<protein>
    <recommendedName>
        <fullName evidence="3">Tetratricopeptide repeat protein</fullName>
    </recommendedName>
</protein>
<evidence type="ECO:0000313" key="2">
    <source>
        <dbReference type="Proteomes" id="UP001059617"/>
    </source>
</evidence>
<keyword evidence="2" id="KW-1185">Reference proteome</keyword>